<dbReference type="InterPro" id="IPR037124">
    <property type="entry name" value="Chaperonin_GroES_sf"/>
</dbReference>
<evidence type="ECO:0000256" key="1">
    <source>
        <dbReference type="ARBA" id="ARBA00023186"/>
    </source>
</evidence>
<dbReference type="EMBL" id="OM638103">
    <property type="protein sequence ID" value="UNY47078.1"/>
    <property type="molecule type" value="Genomic_DNA"/>
</dbReference>
<keyword evidence="1" id="KW-0143">Chaperone</keyword>
<reference evidence="2 3" key="1">
    <citation type="submission" date="2022-02" db="EMBL/GenBank/DDBJ databases">
        <authorList>
            <person name="Tian F."/>
            <person name="Li J."/>
            <person name="Li F."/>
            <person name="Tong Y."/>
        </authorList>
    </citation>
    <scope>NUCLEOTIDE SEQUENCE [LARGE SCALE GENOMIC DNA]</scope>
</reference>
<organism evidence="2 3">
    <name type="scientific">Cronobacter phage LPCS28</name>
    <dbReference type="NCBI Taxonomy" id="2924885"/>
    <lineage>
        <taxon>Viruses</taxon>
        <taxon>Duplodnaviria</taxon>
        <taxon>Heunggongvirae</taxon>
        <taxon>Uroviricota</taxon>
        <taxon>Caudoviricetes</taxon>
        <taxon>Pantevenvirales</taxon>
        <taxon>Straboviridae</taxon>
        <taxon>Nanhuvirus</taxon>
        <taxon>Nanhuvirus LPCS28</taxon>
    </lineage>
</organism>
<name>A0AAE9K831_9CAUD</name>
<dbReference type="InterPro" id="IPR011032">
    <property type="entry name" value="GroES-like_sf"/>
</dbReference>
<dbReference type="GO" id="GO:0044183">
    <property type="term" value="F:protein folding chaperone"/>
    <property type="evidence" value="ECO:0007669"/>
    <property type="project" value="InterPro"/>
</dbReference>
<gene>
    <name evidence="2" type="ORF">EHEKIMEA_00196</name>
</gene>
<protein>
    <recommendedName>
        <fullName evidence="4">Head assembly cochaperone with GroEL</fullName>
    </recommendedName>
</protein>
<evidence type="ECO:0008006" key="4">
    <source>
        <dbReference type="Google" id="ProtNLM"/>
    </source>
</evidence>
<keyword evidence="3" id="KW-1185">Reference proteome</keyword>
<evidence type="ECO:0000313" key="2">
    <source>
        <dbReference type="EMBL" id="UNY47078.1"/>
    </source>
</evidence>
<accession>A0AAE9K831</accession>
<dbReference type="Gene3D" id="2.30.33.40">
    <property type="entry name" value="GroES chaperonin"/>
    <property type="match status" value="1"/>
</dbReference>
<evidence type="ECO:0000313" key="3">
    <source>
        <dbReference type="Proteomes" id="UP000832072"/>
    </source>
</evidence>
<dbReference type="Proteomes" id="UP000832072">
    <property type="component" value="Segment"/>
</dbReference>
<proteinExistence type="predicted"/>
<dbReference type="Pfam" id="PF00166">
    <property type="entry name" value="Cpn10"/>
    <property type="match status" value="1"/>
</dbReference>
<sequence>MKALDESVIIEVFARRKGQEITSESGLIIGREQQGEIPEWGTIVSVGDRTVGLELGDIVLLPNGRLTHVPDPNVVDGFISKEDPKARQLITTHWKNIQVKYGNKNA</sequence>
<dbReference type="GO" id="GO:0005524">
    <property type="term" value="F:ATP binding"/>
    <property type="evidence" value="ECO:0007669"/>
    <property type="project" value="InterPro"/>
</dbReference>
<dbReference type="InterPro" id="IPR020818">
    <property type="entry name" value="Chaperonin_GroES"/>
</dbReference>
<dbReference type="SUPFAM" id="SSF50129">
    <property type="entry name" value="GroES-like"/>
    <property type="match status" value="1"/>
</dbReference>